<feature type="compositionally biased region" description="Low complexity" evidence="1">
    <location>
        <begin position="86"/>
        <end position="96"/>
    </location>
</feature>
<feature type="region of interest" description="Disordered" evidence="1">
    <location>
        <begin position="68"/>
        <end position="121"/>
    </location>
</feature>
<evidence type="ECO:0000313" key="2">
    <source>
        <dbReference type="EMBL" id="KZP03844.1"/>
    </source>
</evidence>
<reference evidence="2 3" key="1">
    <citation type="journal article" date="2016" name="Mol. Biol. Evol.">
        <title>Comparative Genomics of Early-Diverging Mushroom-Forming Fungi Provides Insights into the Origins of Lignocellulose Decay Capabilities.</title>
        <authorList>
            <person name="Nagy L.G."/>
            <person name="Riley R."/>
            <person name="Tritt A."/>
            <person name="Adam C."/>
            <person name="Daum C."/>
            <person name="Floudas D."/>
            <person name="Sun H."/>
            <person name="Yadav J.S."/>
            <person name="Pangilinan J."/>
            <person name="Larsson K.H."/>
            <person name="Matsuura K."/>
            <person name="Barry K."/>
            <person name="Labutti K."/>
            <person name="Kuo R."/>
            <person name="Ohm R.A."/>
            <person name="Bhattacharya S.S."/>
            <person name="Shirouzu T."/>
            <person name="Yoshinaga Y."/>
            <person name="Martin F.M."/>
            <person name="Grigoriev I.V."/>
            <person name="Hibbett D.S."/>
        </authorList>
    </citation>
    <scope>NUCLEOTIDE SEQUENCE [LARGE SCALE GENOMIC DNA]</scope>
    <source>
        <strain evidence="2 3">CBS 109695</strain>
    </source>
</reference>
<accession>A0A167UDQ9</accession>
<feature type="non-terminal residue" evidence="2">
    <location>
        <position position="1"/>
    </location>
</feature>
<feature type="region of interest" description="Disordered" evidence="1">
    <location>
        <begin position="1"/>
        <end position="24"/>
    </location>
</feature>
<organism evidence="2 3">
    <name type="scientific">Athelia psychrophila</name>
    <dbReference type="NCBI Taxonomy" id="1759441"/>
    <lineage>
        <taxon>Eukaryota</taxon>
        <taxon>Fungi</taxon>
        <taxon>Dikarya</taxon>
        <taxon>Basidiomycota</taxon>
        <taxon>Agaricomycotina</taxon>
        <taxon>Agaricomycetes</taxon>
        <taxon>Agaricomycetidae</taxon>
        <taxon>Atheliales</taxon>
        <taxon>Atheliaceae</taxon>
        <taxon>Athelia</taxon>
    </lineage>
</organism>
<evidence type="ECO:0000256" key="1">
    <source>
        <dbReference type="SAM" id="MobiDB-lite"/>
    </source>
</evidence>
<dbReference type="AlphaFoldDB" id="A0A167UDQ9"/>
<protein>
    <submittedName>
        <fullName evidence="2">Uncharacterized protein</fullName>
    </submittedName>
</protein>
<proteinExistence type="predicted"/>
<keyword evidence="3" id="KW-1185">Reference proteome</keyword>
<dbReference type="Proteomes" id="UP000076532">
    <property type="component" value="Unassembled WGS sequence"/>
</dbReference>
<sequence>MTHQIMPASSPVLSHRSRHHSLSSPMLSPILSPVHFAEPLPYVHGDTMGSYGYTSGYTAGPSYGYAVQQPHYPSGYSSPSRHQSYDDGYYSGSSRRSSSRRRRRSSSYSSSGRRYNDRDYDDRSPVYYKYRTFGDKIMTFFGMPQSHLYRA</sequence>
<evidence type="ECO:0000313" key="3">
    <source>
        <dbReference type="Proteomes" id="UP000076532"/>
    </source>
</evidence>
<dbReference type="EMBL" id="KV417994">
    <property type="protein sequence ID" value="KZP03844.1"/>
    <property type="molecule type" value="Genomic_DNA"/>
</dbReference>
<name>A0A167UDQ9_9AGAM</name>
<gene>
    <name evidence="2" type="ORF">FIBSPDRAFT_941304</name>
</gene>